<sequence length="75" mass="8339">MKHDYLDHPLQACTVHLLSSPHPQCNLLSNVNSGIDGSPLRYERKRLSGENYEVVLYAAAGPLAFRPSNCPPKIH</sequence>
<keyword evidence="2" id="KW-1185">Reference proteome</keyword>
<dbReference type="EMBL" id="CM056809">
    <property type="protein sequence ID" value="KAJ8650941.1"/>
    <property type="molecule type" value="Genomic_DNA"/>
</dbReference>
<reference evidence="1 2" key="1">
    <citation type="journal article" date="2022" name="Hortic Res">
        <title>A haplotype resolved chromosomal level avocado genome allows analysis of novel avocado genes.</title>
        <authorList>
            <person name="Nath O."/>
            <person name="Fletcher S.J."/>
            <person name="Hayward A."/>
            <person name="Shaw L.M."/>
            <person name="Masouleh A.K."/>
            <person name="Furtado A."/>
            <person name="Henry R.J."/>
            <person name="Mitter N."/>
        </authorList>
    </citation>
    <scope>NUCLEOTIDE SEQUENCE [LARGE SCALE GENOMIC DNA]</scope>
    <source>
        <strain evidence="2">cv. Hass</strain>
    </source>
</reference>
<evidence type="ECO:0000313" key="2">
    <source>
        <dbReference type="Proteomes" id="UP001234297"/>
    </source>
</evidence>
<name>A0ACC2MZ26_PERAE</name>
<accession>A0ACC2MZ26</accession>
<evidence type="ECO:0000313" key="1">
    <source>
        <dbReference type="EMBL" id="KAJ8650941.1"/>
    </source>
</evidence>
<gene>
    <name evidence="1" type="ORF">MRB53_003964</name>
</gene>
<comment type="caution">
    <text evidence="1">The sequence shown here is derived from an EMBL/GenBank/DDBJ whole genome shotgun (WGS) entry which is preliminary data.</text>
</comment>
<dbReference type="Proteomes" id="UP001234297">
    <property type="component" value="Chromosome 1"/>
</dbReference>
<organism evidence="1 2">
    <name type="scientific">Persea americana</name>
    <name type="common">Avocado</name>
    <dbReference type="NCBI Taxonomy" id="3435"/>
    <lineage>
        <taxon>Eukaryota</taxon>
        <taxon>Viridiplantae</taxon>
        <taxon>Streptophyta</taxon>
        <taxon>Embryophyta</taxon>
        <taxon>Tracheophyta</taxon>
        <taxon>Spermatophyta</taxon>
        <taxon>Magnoliopsida</taxon>
        <taxon>Magnoliidae</taxon>
        <taxon>Laurales</taxon>
        <taxon>Lauraceae</taxon>
        <taxon>Persea</taxon>
    </lineage>
</organism>
<proteinExistence type="predicted"/>
<protein>
    <submittedName>
        <fullName evidence="1">Uncharacterized protein</fullName>
    </submittedName>
</protein>